<proteinExistence type="predicted"/>
<dbReference type="EMBL" id="VWRN01000003">
    <property type="protein sequence ID" value="KAA6133386.1"/>
    <property type="molecule type" value="Genomic_DNA"/>
</dbReference>
<evidence type="ECO:0000313" key="2">
    <source>
        <dbReference type="EMBL" id="KAA6133386.1"/>
    </source>
</evidence>
<dbReference type="PANTHER" id="PTHR22916">
    <property type="entry name" value="GLYCOSYLTRANSFERASE"/>
    <property type="match status" value="1"/>
</dbReference>
<accession>A0A5M8BFL9</accession>
<gene>
    <name evidence="2" type="ORF">F1599_00785</name>
</gene>
<organism evidence="2 3">
    <name type="scientific">Cupriavidus cauae</name>
    <dbReference type="NCBI Taxonomy" id="2608999"/>
    <lineage>
        <taxon>Bacteria</taxon>
        <taxon>Pseudomonadati</taxon>
        <taxon>Pseudomonadota</taxon>
        <taxon>Betaproteobacteria</taxon>
        <taxon>Burkholderiales</taxon>
        <taxon>Burkholderiaceae</taxon>
        <taxon>Cupriavidus</taxon>
    </lineage>
</organism>
<dbReference type="Pfam" id="PF00535">
    <property type="entry name" value="Glycos_transf_2"/>
    <property type="match status" value="1"/>
</dbReference>
<sequence length="506" mass="56829">MTFLAGIVELFLPGIRLICGISGLSRGRYVEFVASAGFLRKIVPAWWVWALYRLGLHLSVVGTDASSNAWRFIFAKAVAHAACGDFDKARMYVDRIARERKFVRRRANLAKAMAPYMPEVAAGLLEGCCASDTALLRVAVYSRVRRLSPEQPTPAEVGRWLDVAFGLEKDLHAQNIAVQRPELQMEAFNRFLNSHDLLPVSLRDTTRALGPGNVVCKSDGLRAHSGPLTTVIMTTFQSQCTVRYAIESILAQTYRNIELIIVDDASNDETVHIAQEFAERDNRVRLIRLGLNVGTFVAKNIGLDYAQGEFVTCHDSDDWAHPEKIERQIQPLLASPRLIATISYWVRMEPDGRYYARAVYPLLRLNVSSLLFRKEAVCLEAGIWDVVRAGADSEFLSRLQLVFGRDAILYCKLPLSIGAHRSESLMNAFDTGYSVSGVSRQRLSYWESWNWWHVDCLRNGATPRLPKNLGYFDRRVFPAPADLCVDREAITRSLQTVVIHGDVGAH</sequence>
<dbReference type="AlphaFoldDB" id="A0A5M8BFL9"/>
<reference evidence="2 3" key="1">
    <citation type="submission" date="2019-09" db="EMBL/GenBank/DDBJ databases">
        <title>Isolation of a novel species in the genus Cupriavidus from patients with sepsis using whole genome sequencing.</title>
        <authorList>
            <person name="Kweon O.J."/>
            <person name="Lee M.-K."/>
        </authorList>
    </citation>
    <scope>NUCLEOTIDE SEQUENCE [LARGE SCALE GENOMIC DNA]</scope>
    <source>
        <strain evidence="2 3">MKL-01</strain>
    </source>
</reference>
<dbReference type="RefSeq" id="WP_150081716.1">
    <property type="nucleotide sequence ID" value="NZ_VWRN01000003.1"/>
</dbReference>
<dbReference type="InterPro" id="IPR029044">
    <property type="entry name" value="Nucleotide-diphossugar_trans"/>
</dbReference>
<dbReference type="CDD" id="cd00761">
    <property type="entry name" value="Glyco_tranf_GTA_type"/>
    <property type="match status" value="1"/>
</dbReference>
<dbReference type="InterPro" id="IPR001173">
    <property type="entry name" value="Glyco_trans_2-like"/>
</dbReference>
<keyword evidence="2" id="KW-0808">Transferase</keyword>
<evidence type="ECO:0000259" key="1">
    <source>
        <dbReference type="Pfam" id="PF00535"/>
    </source>
</evidence>
<dbReference type="GO" id="GO:0016758">
    <property type="term" value="F:hexosyltransferase activity"/>
    <property type="evidence" value="ECO:0007669"/>
    <property type="project" value="UniProtKB-ARBA"/>
</dbReference>
<evidence type="ECO:0000313" key="3">
    <source>
        <dbReference type="Proteomes" id="UP000324324"/>
    </source>
</evidence>
<comment type="caution">
    <text evidence="2">The sequence shown here is derived from an EMBL/GenBank/DDBJ whole genome shotgun (WGS) entry which is preliminary data.</text>
</comment>
<dbReference type="Proteomes" id="UP000324324">
    <property type="component" value="Unassembled WGS sequence"/>
</dbReference>
<dbReference type="Gene3D" id="3.90.550.10">
    <property type="entry name" value="Spore Coat Polysaccharide Biosynthesis Protein SpsA, Chain A"/>
    <property type="match status" value="1"/>
</dbReference>
<feature type="domain" description="Glycosyltransferase 2-like" evidence="1">
    <location>
        <begin position="230"/>
        <end position="356"/>
    </location>
</feature>
<dbReference type="PANTHER" id="PTHR22916:SF3">
    <property type="entry name" value="UDP-GLCNAC:BETAGAL BETA-1,3-N-ACETYLGLUCOSAMINYLTRANSFERASE-LIKE PROTEIN 1"/>
    <property type="match status" value="1"/>
</dbReference>
<protein>
    <submittedName>
        <fullName evidence="2">Glycosyltransferase family 2 protein</fullName>
    </submittedName>
</protein>
<dbReference type="SUPFAM" id="SSF53448">
    <property type="entry name" value="Nucleotide-diphospho-sugar transferases"/>
    <property type="match status" value="1"/>
</dbReference>
<keyword evidence="3" id="KW-1185">Reference proteome</keyword>
<name>A0A5M8BFL9_9BURK</name>